<keyword evidence="1" id="KW-0812">Transmembrane</keyword>
<keyword evidence="1" id="KW-0472">Membrane</keyword>
<reference evidence="3" key="1">
    <citation type="journal article" date="2019" name="Int. J. Syst. Evol. Microbiol.">
        <title>The Global Catalogue of Microorganisms (GCM) 10K type strain sequencing project: providing services to taxonomists for standard genome sequencing and annotation.</title>
        <authorList>
            <consortium name="The Broad Institute Genomics Platform"/>
            <consortium name="The Broad Institute Genome Sequencing Center for Infectious Disease"/>
            <person name="Wu L."/>
            <person name="Ma J."/>
        </authorList>
    </citation>
    <scope>NUCLEOTIDE SEQUENCE [LARGE SCALE GENOMIC DNA]</scope>
    <source>
        <strain evidence="3">CCUG 49584</strain>
    </source>
</reference>
<feature type="transmembrane region" description="Helical" evidence="1">
    <location>
        <begin position="54"/>
        <end position="75"/>
    </location>
</feature>
<gene>
    <name evidence="2" type="ORF">ACFQ35_17465</name>
</gene>
<proteinExistence type="predicted"/>
<accession>A0ABW3V9Z4</accession>
<feature type="transmembrane region" description="Helical" evidence="1">
    <location>
        <begin position="6"/>
        <end position="33"/>
    </location>
</feature>
<evidence type="ECO:0000313" key="3">
    <source>
        <dbReference type="Proteomes" id="UP001597263"/>
    </source>
</evidence>
<evidence type="ECO:0000256" key="1">
    <source>
        <dbReference type="SAM" id="Phobius"/>
    </source>
</evidence>
<organism evidence="2 3">
    <name type="scientific">Pseudochrobactrum kiredjianiae</name>
    <dbReference type="NCBI Taxonomy" id="386305"/>
    <lineage>
        <taxon>Bacteria</taxon>
        <taxon>Pseudomonadati</taxon>
        <taxon>Pseudomonadota</taxon>
        <taxon>Alphaproteobacteria</taxon>
        <taxon>Hyphomicrobiales</taxon>
        <taxon>Brucellaceae</taxon>
        <taxon>Pseudochrobactrum</taxon>
    </lineage>
</organism>
<dbReference type="RefSeq" id="WP_289385876.1">
    <property type="nucleotide sequence ID" value="NZ_JAUCBM010000001.1"/>
</dbReference>
<protein>
    <submittedName>
        <fullName evidence="2">Uncharacterized protein</fullName>
    </submittedName>
</protein>
<dbReference type="EMBL" id="JBHTMA010000040">
    <property type="protein sequence ID" value="MFD1228934.1"/>
    <property type="molecule type" value="Genomic_DNA"/>
</dbReference>
<evidence type="ECO:0000313" key="2">
    <source>
        <dbReference type="EMBL" id="MFD1228934.1"/>
    </source>
</evidence>
<dbReference type="Proteomes" id="UP001597263">
    <property type="component" value="Unassembled WGS sequence"/>
</dbReference>
<comment type="caution">
    <text evidence="2">The sequence shown here is derived from an EMBL/GenBank/DDBJ whole genome shotgun (WGS) entry which is preliminary data.</text>
</comment>
<name>A0ABW3V9Z4_9HYPH</name>
<sequence>MTNTNLTLFICDLLSAAGSVTVLIGLLIVLFSTSLESNSEQSSGKNYIVKATKHFRTGLVLAILGFLLLSMSSSFELMIY</sequence>
<keyword evidence="1" id="KW-1133">Transmembrane helix</keyword>
<keyword evidence="3" id="KW-1185">Reference proteome</keyword>